<name>A0A2C5Z2S9_9HYPO</name>
<feature type="region of interest" description="Disordered" evidence="1">
    <location>
        <begin position="57"/>
        <end position="78"/>
    </location>
</feature>
<gene>
    <name evidence="3" type="ORF">CDD82_5168</name>
</gene>
<comment type="caution">
    <text evidence="3">The sequence shown here is derived from an EMBL/GenBank/DDBJ whole genome shotgun (WGS) entry which is preliminary data.</text>
</comment>
<feature type="compositionally biased region" description="Acidic residues" evidence="1">
    <location>
        <begin position="399"/>
        <end position="423"/>
    </location>
</feature>
<dbReference type="AlphaFoldDB" id="A0A2C5Z2S9"/>
<evidence type="ECO:0000313" key="3">
    <source>
        <dbReference type="EMBL" id="PHH73982.1"/>
    </source>
</evidence>
<dbReference type="InterPro" id="IPR028115">
    <property type="entry name" value="DUF4484"/>
</dbReference>
<dbReference type="GO" id="GO:0005811">
    <property type="term" value="C:lipid droplet"/>
    <property type="evidence" value="ECO:0007669"/>
    <property type="project" value="TreeGrafter"/>
</dbReference>
<proteinExistence type="predicted"/>
<dbReference type="PANTHER" id="PTHR28153:SF1">
    <property type="entry name" value="DUF4484 DOMAIN-CONTAINING PROTEIN"/>
    <property type="match status" value="1"/>
</dbReference>
<feature type="region of interest" description="Disordered" evidence="1">
    <location>
        <begin position="326"/>
        <end position="358"/>
    </location>
</feature>
<feature type="compositionally biased region" description="Low complexity" evidence="1">
    <location>
        <begin position="326"/>
        <end position="340"/>
    </location>
</feature>
<accession>A0A2C5Z2S9</accession>
<dbReference type="InterPro" id="IPR053056">
    <property type="entry name" value="Lipid_Metab_Assoc_Protein"/>
</dbReference>
<reference evidence="3 4" key="1">
    <citation type="submission" date="2017-06" db="EMBL/GenBank/DDBJ databases">
        <title>Ant-infecting Ophiocordyceps genomes reveal a high diversity of potential behavioral manipulation genes and a possible major role for enterotoxins.</title>
        <authorList>
            <person name="De Bekker C."/>
            <person name="Evans H.C."/>
            <person name="Brachmann A."/>
            <person name="Hughes D.P."/>
        </authorList>
    </citation>
    <scope>NUCLEOTIDE SEQUENCE [LARGE SCALE GENOMIC DNA]</scope>
    <source>
        <strain evidence="3 4">1348a</strain>
    </source>
</reference>
<dbReference type="PANTHER" id="PTHR28153">
    <property type="entry name" value="PROTEIN, PUTATIVE-RELATED"/>
    <property type="match status" value="1"/>
</dbReference>
<dbReference type="EMBL" id="NJEU01000463">
    <property type="protein sequence ID" value="PHH73982.1"/>
    <property type="molecule type" value="Genomic_DNA"/>
</dbReference>
<evidence type="ECO:0000259" key="2">
    <source>
        <dbReference type="Pfam" id="PF14831"/>
    </source>
</evidence>
<feature type="domain" description="DUF4484" evidence="2">
    <location>
        <begin position="282"/>
        <end position="484"/>
    </location>
</feature>
<keyword evidence="4" id="KW-1185">Reference proteome</keyword>
<protein>
    <recommendedName>
        <fullName evidence="2">DUF4484 domain-containing protein</fullName>
    </recommendedName>
</protein>
<dbReference type="Pfam" id="PF14831">
    <property type="entry name" value="DUF4484"/>
    <property type="match status" value="1"/>
</dbReference>
<dbReference type="OrthoDB" id="2152680at2759"/>
<sequence>MVALGVLVPLTHGRLGRVWRHAASLEQMASSLAKNPSQTALLDHYWQHHRAVDPSHVLPPSAGLPPSPSTAHARRSSDATLWPAHEHNLSPQHPAWSLTRLLDVFGPLVFPIHRAAVLRKRILISCHAPLHEVCDFVYDFSILSNLPLSIAHQLPPSSHTPRLRPLFAVGINDIAFLTQLSQSRDAAGWIACTTDSILAVKDTLWDVLITMPPAQSSHPQATWPVVESSSRAPIKATQRDLRRFRSLRSGLARIAAAPTSSPVPCAPLQDEAAEEPRFDQVVEPQTWASLAYDGYMWWASAGEQFCAEEHQEAARDAALLADLASPVPSPCSSSRRPSSVQASMPDPSASFPPRRRASDADTARVELALVTYFHRLTSQMLSVMANLINAYPDPYHDESDQDQESDDDDHDDDDHDEDHDDAELLPPSQDVPVLRLDGTFLEAMGLDVWSSADAAFVHDLAAVYFDRRARVDVKGLEVCGVRVC</sequence>
<evidence type="ECO:0000313" key="4">
    <source>
        <dbReference type="Proteomes" id="UP000224854"/>
    </source>
</evidence>
<evidence type="ECO:0000256" key="1">
    <source>
        <dbReference type="SAM" id="MobiDB-lite"/>
    </source>
</evidence>
<dbReference type="Pfam" id="PF09804">
    <property type="entry name" value="DENND11"/>
    <property type="match status" value="1"/>
</dbReference>
<dbReference type="Proteomes" id="UP000224854">
    <property type="component" value="Unassembled WGS sequence"/>
</dbReference>
<dbReference type="InterPro" id="IPR018626">
    <property type="entry name" value="LCHN/Anr2"/>
</dbReference>
<organism evidence="3 4">
    <name type="scientific">Ophiocordyceps australis</name>
    <dbReference type="NCBI Taxonomy" id="1399860"/>
    <lineage>
        <taxon>Eukaryota</taxon>
        <taxon>Fungi</taxon>
        <taxon>Dikarya</taxon>
        <taxon>Ascomycota</taxon>
        <taxon>Pezizomycotina</taxon>
        <taxon>Sordariomycetes</taxon>
        <taxon>Hypocreomycetidae</taxon>
        <taxon>Hypocreales</taxon>
        <taxon>Ophiocordycipitaceae</taxon>
        <taxon>Ophiocordyceps</taxon>
    </lineage>
</organism>
<feature type="region of interest" description="Disordered" evidence="1">
    <location>
        <begin position="392"/>
        <end position="427"/>
    </location>
</feature>